<accession>A0A8H7TBU5</accession>
<reference evidence="1" key="1">
    <citation type="submission" date="2021-02" db="EMBL/GenBank/DDBJ databases">
        <title>Genome sequence Cadophora malorum strain M34.</title>
        <authorList>
            <person name="Stefanovic E."/>
            <person name="Vu D."/>
            <person name="Scully C."/>
            <person name="Dijksterhuis J."/>
            <person name="Roader J."/>
            <person name="Houbraken J."/>
        </authorList>
    </citation>
    <scope>NUCLEOTIDE SEQUENCE</scope>
    <source>
        <strain evidence="1">M34</strain>
    </source>
</reference>
<keyword evidence="2" id="KW-1185">Reference proteome</keyword>
<proteinExistence type="predicted"/>
<dbReference type="Proteomes" id="UP000664132">
    <property type="component" value="Unassembled WGS sequence"/>
</dbReference>
<dbReference type="AlphaFoldDB" id="A0A8H7TBU5"/>
<sequence length="276" mass="32055">MDFTQTDIPQSVLARPILVPRLRATSISYLERARLPHDKFMGLQAIAKPQEEENHKRTFTVFLKLPPELRDTIWECFTGHGKNQDPAFLDINKQTRAETFSLHGYHLLDHPLYTLACLYNPSIDILLLNETNLRANYFDEDLVCEMLEQARVINKVKFVVLEAPWHRRSAWMATFKRYTNLEVVLIIVETCDSRGGVEMVQLEPFGATDGKNFMYQLLMANTKYTRAWERNNKPISIYRAELEQEAMRVLDIDDPGTEGVYRVVPTALLARHVWID</sequence>
<name>A0A8H7TBU5_9HELO</name>
<dbReference type="EMBL" id="JAFJYH010000167">
    <property type="protein sequence ID" value="KAG4417009.1"/>
    <property type="molecule type" value="Genomic_DNA"/>
</dbReference>
<protein>
    <submittedName>
        <fullName evidence="1">Uncharacterized protein</fullName>
    </submittedName>
</protein>
<gene>
    <name evidence="1" type="ORF">IFR04_009850</name>
</gene>
<evidence type="ECO:0000313" key="2">
    <source>
        <dbReference type="Proteomes" id="UP000664132"/>
    </source>
</evidence>
<organism evidence="1 2">
    <name type="scientific">Cadophora malorum</name>
    <dbReference type="NCBI Taxonomy" id="108018"/>
    <lineage>
        <taxon>Eukaryota</taxon>
        <taxon>Fungi</taxon>
        <taxon>Dikarya</taxon>
        <taxon>Ascomycota</taxon>
        <taxon>Pezizomycotina</taxon>
        <taxon>Leotiomycetes</taxon>
        <taxon>Helotiales</taxon>
        <taxon>Ploettnerulaceae</taxon>
        <taxon>Cadophora</taxon>
    </lineage>
</organism>
<dbReference type="OrthoDB" id="3550357at2759"/>
<comment type="caution">
    <text evidence="1">The sequence shown here is derived from an EMBL/GenBank/DDBJ whole genome shotgun (WGS) entry which is preliminary data.</text>
</comment>
<evidence type="ECO:0000313" key="1">
    <source>
        <dbReference type="EMBL" id="KAG4417009.1"/>
    </source>
</evidence>